<proteinExistence type="predicted"/>
<comment type="caution">
    <text evidence="1">The sequence shown here is derived from an EMBL/GenBank/DDBJ whole genome shotgun (WGS) entry which is preliminary data.</text>
</comment>
<sequence>MTQYMPERPTIYSQDLERMHKVHKTEIENMALRILELEVALQSQTEAFEKALERMESIFLSHYSC</sequence>
<name>A0A0D0TLV2_PSEFL</name>
<evidence type="ECO:0000313" key="1">
    <source>
        <dbReference type="EMBL" id="KIR22944.1"/>
    </source>
</evidence>
<accession>A0A0D0TLV2</accession>
<dbReference type="AlphaFoldDB" id="A0A0D0TLV2"/>
<dbReference type="Proteomes" id="UP000032210">
    <property type="component" value="Unassembled WGS sequence"/>
</dbReference>
<organism evidence="1 2">
    <name type="scientific">Pseudomonas fluorescens</name>
    <dbReference type="NCBI Taxonomy" id="294"/>
    <lineage>
        <taxon>Bacteria</taxon>
        <taxon>Pseudomonadati</taxon>
        <taxon>Pseudomonadota</taxon>
        <taxon>Gammaproteobacteria</taxon>
        <taxon>Pseudomonadales</taxon>
        <taxon>Pseudomonadaceae</taxon>
        <taxon>Pseudomonas</taxon>
    </lineage>
</organism>
<dbReference type="PATRIC" id="fig|294.125.peg.1675"/>
<protein>
    <submittedName>
        <fullName evidence="1">Uncharacterized protein</fullName>
    </submittedName>
</protein>
<dbReference type="EMBL" id="JXCQ01000010">
    <property type="protein sequence ID" value="KIR22944.1"/>
    <property type="molecule type" value="Genomic_DNA"/>
</dbReference>
<evidence type="ECO:0000313" key="2">
    <source>
        <dbReference type="Proteomes" id="UP000032210"/>
    </source>
</evidence>
<reference evidence="1 2" key="1">
    <citation type="submission" date="2015-01" db="EMBL/GenBank/DDBJ databases">
        <title>Genome sequence of the beneficial rhizobacterium Pseudomonas fluorescens 2-79.</title>
        <authorList>
            <person name="Thuermer A."/>
            <person name="Daniel R."/>
        </authorList>
    </citation>
    <scope>NUCLEOTIDE SEQUENCE [LARGE SCALE GENOMIC DNA]</scope>
    <source>
        <strain evidence="1 2">2-79</strain>
    </source>
</reference>
<gene>
    <name evidence="1" type="ORF">PFLU3_16270</name>
</gene>